<gene>
    <name evidence="2" type="ORF">M9458_037950</name>
</gene>
<keyword evidence="3" id="KW-1185">Reference proteome</keyword>
<comment type="caution">
    <text evidence="2">The sequence shown here is derived from an EMBL/GenBank/DDBJ whole genome shotgun (WGS) entry which is preliminary data.</text>
</comment>
<evidence type="ECO:0000313" key="3">
    <source>
        <dbReference type="Proteomes" id="UP001529510"/>
    </source>
</evidence>
<reference evidence="2 3" key="1">
    <citation type="submission" date="2024-05" db="EMBL/GenBank/DDBJ databases">
        <title>Genome sequencing and assembly of Indian major carp, Cirrhinus mrigala (Hamilton, 1822).</title>
        <authorList>
            <person name="Mohindra V."/>
            <person name="Chowdhury L.M."/>
            <person name="Lal K."/>
            <person name="Jena J.K."/>
        </authorList>
    </citation>
    <scope>NUCLEOTIDE SEQUENCE [LARGE SCALE GENOMIC DNA]</scope>
    <source>
        <strain evidence="2">CM1030</strain>
        <tissue evidence="2">Blood</tissue>
    </source>
</reference>
<feature type="region of interest" description="Disordered" evidence="1">
    <location>
        <begin position="19"/>
        <end position="46"/>
    </location>
</feature>
<dbReference type="AlphaFoldDB" id="A0ABD0NXU6"/>
<feature type="non-terminal residue" evidence="2">
    <location>
        <position position="75"/>
    </location>
</feature>
<evidence type="ECO:0000256" key="1">
    <source>
        <dbReference type="SAM" id="MobiDB-lite"/>
    </source>
</evidence>
<sequence>MPQDLNLLLERAIHANTLHSRNNGSSEGEQALQGFTPPSLWGAPLQAPTGAGMERIGGLHQARQLLMDIILLPAK</sequence>
<protein>
    <submittedName>
        <fullName evidence="2">Uncharacterized protein</fullName>
    </submittedName>
</protein>
<name>A0ABD0NXU6_CIRMR</name>
<accession>A0ABD0NXU6</accession>
<evidence type="ECO:0000313" key="2">
    <source>
        <dbReference type="EMBL" id="KAL0166106.1"/>
    </source>
</evidence>
<dbReference type="Proteomes" id="UP001529510">
    <property type="component" value="Unassembled WGS sequence"/>
</dbReference>
<organism evidence="2 3">
    <name type="scientific">Cirrhinus mrigala</name>
    <name type="common">Mrigala</name>
    <dbReference type="NCBI Taxonomy" id="683832"/>
    <lineage>
        <taxon>Eukaryota</taxon>
        <taxon>Metazoa</taxon>
        <taxon>Chordata</taxon>
        <taxon>Craniata</taxon>
        <taxon>Vertebrata</taxon>
        <taxon>Euteleostomi</taxon>
        <taxon>Actinopterygii</taxon>
        <taxon>Neopterygii</taxon>
        <taxon>Teleostei</taxon>
        <taxon>Ostariophysi</taxon>
        <taxon>Cypriniformes</taxon>
        <taxon>Cyprinidae</taxon>
        <taxon>Labeoninae</taxon>
        <taxon>Labeonini</taxon>
        <taxon>Cirrhinus</taxon>
    </lineage>
</organism>
<proteinExistence type="predicted"/>
<feature type="compositionally biased region" description="Polar residues" evidence="1">
    <location>
        <begin position="19"/>
        <end position="28"/>
    </location>
</feature>
<dbReference type="EMBL" id="JAMKFB020000019">
    <property type="protein sequence ID" value="KAL0166106.1"/>
    <property type="molecule type" value="Genomic_DNA"/>
</dbReference>